<keyword evidence="9" id="KW-1185">Reference proteome</keyword>
<sequence>MEKRDMMVLDKIKNGLIVSCQALEDEPLHNSYIMGKMALAAKKGGAVGIRANSKEDIAEIKKMVNLPIIGIVKRNYKDSNVYITPTMEEVDELVEVGVDIVAIDATNRKRPYGKSLGNFVKDIREKYSNIILMADISNFEEAIKAEKLGFDIIATTLVGYTEYSREESIDKNDFDFLKKIITNVNIPVIAEGKIDTPQKAKRCLELGTHSVVVGSAITRPQIITKKFVDEIKK</sequence>
<dbReference type="InterPro" id="IPR011060">
    <property type="entry name" value="RibuloseP-bd_barrel"/>
</dbReference>
<keyword evidence="5 7" id="KW-0413">Isomerase</keyword>
<evidence type="ECO:0000256" key="6">
    <source>
        <dbReference type="ARBA" id="ARBA00023277"/>
    </source>
</evidence>
<dbReference type="FunFam" id="3.20.20.70:FF:000035">
    <property type="entry name" value="Putative N-acetylmannosamine-6-phosphate 2-epimerase"/>
    <property type="match status" value="1"/>
</dbReference>
<evidence type="ECO:0000313" key="8">
    <source>
        <dbReference type="EMBL" id="MCR2044400.1"/>
    </source>
</evidence>
<evidence type="ECO:0000256" key="7">
    <source>
        <dbReference type="HAMAP-Rule" id="MF_01235"/>
    </source>
</evidence>
<dbReference type="InterPro" id="IPR007260">
    <property type="entry name" value="NanE"/>
</dbReference>
<dbReference type="InterPro" id="IPR013785">
    <property type="entry name" value="Aldolase_TIM"/>
</dbReference>
<dbReference type="GO" id="GO:0005829">
    <property type="term" value="C:cytosol"/>
    <property type="evidence" value="ECO:0007669"/>
    <property type="project" value="TreeGrafter"/>
</dbReference>
<dbReference type="PANTHER" id="PTHR36204">
    <property type="entry name" value="N-ACETYLMANNOSAMINE-6-PHOSPHATE 2-EPIMERASE-RELATED"/>
    <property type="match status" value="1"/>
</dbReference>
<dbReference type="RefSeq" id="WP_257490477.1">
    <property type="nucleotide sequence ID" value="NZ_JANJZL010000006.1"/>
</dbReference>
<evidence type="ECO:0000256" key="1">
    <source>
        <dbReference type="ARBA" id="ARBA00000056"/>
    </source>
</evidence>
<dbReference type="GO" id="GO:0006053">
    <property type="term" value="P:N-acetylmannosamine catabolic process"/>
    <property type="evidence" value="ECO:0007669"/>
    <property type="project" value="TreeGrafter"/>
</dbReference>
<dbReference type="SUPFAM" id="SSF51366">
    <property type="entry name" value="Ribulose-phoshate binding barrel"/>
    <property type="match status" value="1"/>
</dbReference>
<dbReference type="AlphaFoldDB" id="A0A9X2S5A3"/>
<dbReference type="PANTHER" id="PTHR36204:SF1">
    <property type="entry name" value="N-ACETYLMANNOSAMINE-6-PHOSPHATE 2-EPIMERASE-RELATED"/>
    <property type="match status" value="1"/>
</dbReference>
<keyword evidence="6 7" id="KW-0119">Carbohydrate metabolism</keyword>
<evidence type="ECO:0000256" key="2">
    <source>
        <dbReference type="ARBA" id="ARBA00002147"/>
    </source>
</evidence>
<gene>
    <name evidence="7" type="primary">nanE</name>
    <name evidence="8" type="ORF">NSA23_09775</name>
</gene>
<comment type="catalytic activity">
    <reaction evidence="1 7">
        <text>an N-acyl-D-glucosamine 6-phosphate = an N-acyl-D-mannosamine 6-phosphate</text>
        <dbReference type="Rhea" id="RHEA:23932"/>
        <dbReference type="ChEBI" id="CHEBI:57599"/>
        <dbReference type="ChEBI" id="CHEBI:57666"/>
        <dbReference type="EC" id="5.1.3.9"/>
    </reaction>
</comment>
<proteinExistence type="inferred from homology"/>
<dbReference type="Pfam" id="PF04131">
    <property type="entry name" value="NanE"/>
    <property type="match status" value="1"/>
</dbReference>
<protein>
    <recommendedName>
        <fullName evidence="7">Putative N-acetylmannosamine-6-phosphate 2-epimerase</fullName>
        <ecNumber evidence="7">5.1.3.9</ecNumber>
    </recommendedName>
    <alternativeName>
        <fullName evidence="7">ManNAc-6-P epimerase</fullName>
    </alternativeName>
</protein>
<dbReference type="CDD" id="cd04729">
    <property type="entry name" value="NanE"/>
    <property type="match status" value="1"/>
</dbReference>
<evidence type="ECO:0000256" key="3">
    <source>
        <dbReference type="ARBA" id="ARBA00005081"/>
    </source>
</evidence>
<accession>A0A9X2S5A3</accession>
<comment type="pathway">
    <text evidence="3 7">Amino-sugar metabolism; N-acetylneuraminate degradation; D-fructose 6-phosphate from N-acetylneuraminate: step 3/5.</text>
</comment>
<comment type="caution">
    <text evidence="8">The sequence shown here is derived from an EMBL/GenBank/DDBJ whole genome shotgun (WGS) entry which is preliminary data.</text>
</comment>
<dbReference type="HAMAP" id="MF_01235">
    <property type="entry name" value="ManNAc6P_epimer"/>
    <property type="match status" value="1"/>
</dbReference>
<dbReference type="Gene3D" id="3.20.20.70">
    <property type="entry name" value="Aldolase class I"/>
    <property type="match status" value="1"/>
</dbReference>
<organism evidence="8 9">
    <name type="scientific">Anaerosalibacter massiliensis</name>
    <dbReference type="NCBI Taxonomy" id="1347392"/>
    <lineage>
        <taxon>Bacteria</taxon>
        <taxon>Bacillati</taxon>
        <taxon>Bacillota</taxon>
        <taxon>Tissierellia</taxon>
        <taxon>Tissierellales</taxon>
        <taxon>Sporanaerobacteraceae</taxon>
        <taxon>Anaerosalibacter</taxon>
    </lineage>
</organism>
<dbReference type="Proteomes" id="UP001142078">
    <property type="component" value="Unassembled WGS sequence"/>
</dbReference>
<evidence type="ECO:0000313" key="9">
    <source>
        <dbReference type="Proteomes" id="UP001142078"/>
    </source>
</evidence>
<evidence type="ECO:0000256" key="4">
    <source>
        <dbReference type="ARBA" id="ARBA00007439"/>
    </source>
</evidence>
<dbReference type="GO" id="GO:0047465">
    <property type="term" value="F:N-acylglucosamine-6-phosphate 2-epimerase activity"/>
    <property type="evidence" value="ECO:0007669"/>
    <property type="project" value="UniProtKB-EC"/>
</dbReference>
<dbReference type="EMBL" id="JANJZL010000006">
    <property type="protein sequence ID" value="MCR2044400.1"/>
    <property type="molecule type" value="Genomic_DNA"/>
</dbReference>
<reference evidence="8" key="1">
    <citation type="submission" date="2022-07" db="EMBL/GenBank/DDBJ databases">
        <title>Enhanced cultured diversity of the mouse gut microbiota enables custom-made synthetic communities.</title>
        <authorList>
            <person name="Afrizal A."/>
        </authorList>
    </citation>
    <scope>NUCLEOTIDE SEQUENCE</scope>
    <source>
        <strain evidence="8">DSM 29482</strain>
    </source>
</reference>
<evidence type="ECO:0000256" key="5">
    <source>
        <dbReference type="ARBA" id="ARBA00023235"/>
    </source>
</evidence>
<dbReference type="NCBIfam" id="NF002231">
    <property type="entry name" value="PRK01130.1"/>
    <property type="match status" value="1"/>
</dbReference>
<dbReference type="EC" id="5.1.3.9" evidence="7"/>
<dbReference type="GO" id="GO:0019262">
    <property type="term" value="P:N-acetylneuraminate catabolic process"/>
    <property type="evidence" value="ECO:0007669"/>
    <property type="project" value="UniProtKB-UniRule"/>
</dbReference>
<name>A0A9X2S5A3_9FIRM</name>
<dbReference type="GO" id="GO:0005975">
    <property type="term" value="P:carbohydrate metabolic process"/>
    <property type="evidence" value="ECO:0007669"/>
    <property type="project" value="UniProtKB-UniRule"/>
</dbReference>
<comment type="similarity">
    <text evidence="4 7">Belongs to the NanE family.</text>
</comment>
<comment type="function">
    <text evidence="2 7">Converts N-acetylmannosamine-6-phosphate (ManNAc-6-P) to N-acetylglucosamine-6-phosphate (GlcNAc-6-P).</text>
</comment>